<evidence type="ECO:0000313" key="14">
    <source>
        <dbReference type="EnsemblMetazoa" id="PHUM363280-PA"/>
    </source>
</evidence>
<evidence type="ECO:0000256" key="7">
    <source>
        <dbReference type="ARBA" id="ARBA00022989"/>
    </source>
</evidence>
<dbReference type="PANTHER" id="PTHR12129">
    <property type="entry name" value="HEPARAN SULFATE 2-O-SULFOTRANSFERASE"/>
    <property type="match status" value="1"/>
</dbReference>
<keyword evidence="6" id="KW-0735">Signal-anchor</keyword>
<proteinExistence type="inferred from homology"/>
<reference evidence="13" key="2">
    <citation type="submission" date="2007-04" db="EMBL/GenBank/DDBJ databases">
        <title>The genome of the human body louse.</title>
        <authorList>
            <consortium name="The Human Body Louse Genome Consortium"/>
            <person name="Kirkness E."/>
            <person name="Walenz B."/>
            <person name="Hass B."/>
            <person name="Bruggner R."/>
            <person name="Strausberg R."/>
        </authorList>
    </citation>
    <scope>NUCLEOTIDE SEQUENCE</scope>
    <source>
        <strain evidence="13">USDA</strain>
    </source>
</reference>
<evidence type="ECO:0000256" key="12">
    <source>
        <dbReference type="SAM" id="Phobius"/>
    </source>
</evidence>
<dbReference type="VEuPathDB" id="VectorBase:PHUM363280"/>
<dbReference type="eggNOG" id="KOG3922">
    <property type="taxonomic scope" value="Eukaryota"/>
</dbReference>
<dbReference type="GO" id="GO:0015012">
    <property type="term" value="P:heparan sulfate proteoglycan biosynthetic process"/>
    <property type="evidence" value="ECO:0007669"/>
    <property type="project" value="UniProtKB-ARBA"/>
</dbReference>
<dbReference type="Pfam" id="PF03567">
    <property type="entry name" value="Sulfotransfer_2"/>
    <property type="match status" value="1"/>
</dbReference>
<dbReference type="GO" id="GO:0004394">
    <property type="term" value="F:heparan sulfate 2-sulfotransferase activity"/>
    <property type="evidence" value="ECO:0007669"/>
    <property type="project" value="UniProtKB-ARBA"/>
</dbReference>
<keyword evidence="11" id="KW-0325">Glycoprotein</keyword>
<accession>E0VPR1</accession>
<keyword evidence="10" id="KW-1015">Disulfide bond</keyword>
<evidence type="ECO:0000256" key="3">
    <source>
        <dbReference type="ARBA" id="ARBA00011233"/>
    </source>
</evidence>
<evidence type="ECO:0000256" key="1">
    <source>
        <dbReference type="ARBA" id="ARBA00004323"/>
    </source>
</evidence>
<dbReference type="Proteomes" id="UP000009046">
    <property type="component" value="Unassembled WGS sequence"/>
</dbReference>
<dbReference type="EMBL" id="DS235371">
    <property type="protein sequence ID" value="EEB15367.1"/>
    <property type="molecule type" value="Genomic_DNA"/>
</dbReference>
<dbReference type="HOGENOM" id="CLU_045310_1_0_1"/>
<dbReference type="EnsemblMetazoa" id="PHUM363280-RA">
    <property type="protein sequence ID" value="PHUM363280-PA"/>
    <property type="gene ID" value="PHUM363280"/>
</dbReference>
<dbReference type="OrthoDB" id="10019582at2759"/>
<evidence type="ECO:0000313" key="13">
    <source>
        <dbReference type="EMBL" id="EEB15367.1"/>
    </source>
</evidence>
<gene>
    <name evidence="14" type="primary">8233426</name>
    <name evidence="13" type="ORF">Phum_PHUM363280</name>
</gene>
<dbReference type="GO" id="GO:0000139">
    <property type="term" value="C:Golgi membrane"/>
    <property type="evidence" value="ECO:0007669"/>
    <property type="project" value="UniProtKB-SubCell"/>
</dbReference>
<keyword evidence="15" id="KW-1185">Reference proteome</keyword>
<dbReference type="FunCoup" id="E0VPR1">
    <property type="interactions" value="1389"/>
</dbReference>
<evidence type="ECO:0000256" key="10">
    <source>
        <dbReference type="ARBA" id="ARBA00023157"/>
    </source>
</evidence>
<dbReference type="InterPro" id="IPR005331">
    <property type="entry name" value="Sulfotransferase"/>
</dbReference>
<evidence type="ECO:0000256" key="5">
    <source>
        <dbReference type="ARBA" id="ARBA00022692"/>
    </source>
</evidence>
<dbReference type="EMBL" id="AAZO01004221">
    <property type="status" value="NOT_ANNOTATED_CDS"/>
    <property type="molecule type" value="Genomic_DNA"/>
</dbReference>
<evidence type="ECO:0000256" key="2">
    <source>
        <dbReference type="ARBA" id="ARBA00010569"/>
    </source>
</evidence>
<dbReference type="InterPro" id="IPR007734">
    <property type="entry name" value="Heparan_SO4_2-O-STrfase"/>
</dbReference>
<keyword evidence="4 13" id="KW-0808">Transferase</keyword>
<dbReference type="RefSeq" id="XP_002428105.1">
    <property type="nucleotide sequence ID" value="XM_002428060.1"/>
</dbReference>
<protein>
    <submittedName>
        <fullName evidence="13 14">Heparin sulfate O-sulfotransferase, putative</fullName>
    </submittedName>
</protein>
<evidence type="ECO:0000256" key="8">
    <source>
        <dbReference type="ARBA" id="ARBA00023034"/>
    </source>
</evidence>
<dbReference type="OMA" id="PNQIQFV"/>
<dbReference type="GeneID" id="8233426"/>
<sequence length="349" mass="41685">MTNQRVFKWRFCFIGLSFVFLLLLFYLKLNEYKTYNGKKDSLILRFNEKTAVDVIPYKVPPLAKSEDIVVIYNRVPKTGSTSFVNVAYELCKKNHFKILHINVTGNLHLLSMKNQIKFVHNVTEWDAMKPALYHGHMAFIDFKKFRIDKTPLYINIIRKPLDRLVSYYYFVRYGDNYRPNLVRKKHGDKLSFDECVAKNMPDCNYDNMWLQIPFFCGHAAECWEVGSNWALEEAKRNLVRNYFAVGVTEEMEEFIRLMEMILPRMFKGATQHYLNSNRSHLRETTQKVMPSETTVAKIQKSKVWEMEQEFYNFALQQFKFSLRKLNIKRESNNPNEKEQIFFYEKIRPK</sequence>
<dbReference type="InterPro" id="IPR027417">
    <property type="entry name" value="P-loop_NTPase"/>
</dbReference>
<keyword evidence="7 12" id="KW-1133">Transmembrane helix</keyword>
<keyword evidence="9 12" id="KW-0472">Membrane</keyword>
<dbReference type="InParanoid" id="E0VPR1"/>
<feature type="transmembrane region" description="Helical" evidence="12">
    <location>
        <begin position="7"/>
        <end position="27"/>
    </location>
</feature>
<dbReference type="SUPFAM" id="SSF52540">
    <property type="entry name" value="P-loop containing nucleoside triphosphate hydrolases"/>
    <property type="match status" value="1"/>
</dbReference>
<evidence type="ECO:0000256" key="9">
    <source>
        <dbReference type="ARBA" id="ARBA00023136"/>
    </source>
</evidence>
<keyword evidence="8" id="KW-0333">Golgi apparatus</keyword>
<comment type="subcellular location">
    <subcellularLocation>
        <location evidence="1">Golgi apparatus membrane</location>
        <topology evidence="1">Single-pass type II membrane protein</topology>
    </subcellularLocation>
</comment>
<evidence type="ECO:0000256" key="11">
    <source>
        <dbReference type="ARBA" id="ARBA00023180"/>
    </source>
</evidence>
<dbReference type="PANTHER" id="PTHR12129:SF17">
    <property type="entry name" value="HEPARAN SULFATE 2-O-SULFOTRANSFERASE 1"/>
    <property type="match status" value="1"/>
</dbReference>
<name>E0VPR1_PEDHC</name>
<dbReference type="SMR" id="E0VPR1"/>
<dbReference type="KEGG" id="phu:Phum_PHUM363280"/>
<dbReference type="Gene3D" id="3.40.50.300">
    <property type="entry name" value="P-loop containing nucleotide triphosphate hydrolases"/>
    <property type="match status" value="1"/>
</dbReference>
<evidence type="ECO:0000313" key="15">
    <source>
        <dbReference type="Proteomes" id="UP000009046"/>
    </source>
</evidence>
<dbReference type="STRING" id="121224.E0VPR1"/>
<dbReference type="AlphaFoldDB" id="E0VPR1"/>
<dbReference type="FunFam" id="3.40.50.300:FF:001418">
    <property type="entry name" value="Heparan sulfate 2-o-sulfotransferase"/>
    <property type="match status" value="1"/>
</dbReference>
<evidence type="ECO:0000256" key="6">
    <source>
        <dbReference type="ARBA" id="ARBA00022968"/>
    </source>
</evidence>
<reference evidence="14" key="3">
    <citation type="submission" date="2020-05" db="UniProtKB">
        <authorList>
            <consortium name="EnsemblMetazoa"/>
        </authorList>
    </citation>
    <scope>IDENTIFICATION</scope>
    <source>
        <strain evidence="14">USDA</strain>
    </source>
</reference>
<evidence type="ECO:0000256" key="4">
    <source>
        <dbReference type="ARBA" id="ARBA00022679"/>
    </source>
</evidence>
<keyword evidence="5 12" id="KW-0812">Transmembrane</keyword>
<dbReference type="CTD" id="8233426"/>
<comment type="subunit">
    <text evidence="3">Homotrimer.</text>
</comment>
<comment type="similarity">
    <text evidence="2">Belongs to the sulfotransferase 3 family.</text>
</comment>
<reference evidence="13" key="1">
    <citation type="submission" date="2007-04" db="EMBL/GenBank/DDBJ databases">
        <title>Annotation of Pediculus humanus corporis strain USDA.</title>
        <authorList>
            <person name="Kirkness E."/>
            <person name="Hannick L."/>
            <person name="Hass B."/>
            <person name="Bruggner R."/>
            <person name="Lawson D."/>
            <person name="Bidwell S."/>
            <person name="Joardar V."/>
            <person name="Caler E."/>
            <person name="Walenz B."/>
            <person name="Inman J."/>
            <person name="Schobel S."/>
            <person name="Galinsky K."/>
            <person name="Amedeo P."/>
            <person name="Strausberg R."/>
        </authorList>
    </citation>
    <scope>NUCLEOTIDE SEQUENCE</scope>
    <source>
        <strain evidence="13">USDA</strain>
    </source>
</reference>
<organism>
    <name type="scientific">Pediculus humanus subsp. corporis</name>
    <name type="common">Body louse</name>
    <dbReference type="NCBI Taxonomy" id="121224"/>
    <lineage>
        <taxon>Eukaryota</taxon>
        <taxon>Metazoa</taxon>
        <taxon>Ecdysozoa</taxon>
        <taxon>Arthropoda</taxon>
        <taxon>Hexapoda</taxon>
        <taxon>Insecta</taxon>
        <taxon>Pterygota</taxon>
        <taxon>Neoptera</taxon>
        <taxon>Paraneoptera</taxon>
        <taxon>Psocodea</taxon>
        <taxon>Troctomorpha</taxon>
        <taxon>Phthiraptera</taxon>
        <taxon>Anoplura</taxon>
        <taxon>Pediculidae</taxon>
        <taxon>Pediculus</taxon>
    </lineage>
</organism>